<evidence type="ECO:0000256" key="7">
    <source>
        <dbReference type="ARBA" id="ARBA00022989"/>
    </source>
</evidence>
<evidence type="ECO:0000256" key="13">
    <source>
        <dbReference type="RuleBase" id="RU362091"/>
    </source>
</evidence>
<evidence type="ECO:0000256" key="10">
    <source>
        <dbReference type="ARBA" id="ARBA00023136"/>
    </source>
</evidence>
<comment type="catalytic activity">
    <reaction evidence="12">
        <text>L-proline(in) + Na(+)(in) = L-proline(out) + Na(+)(out)</text>
        <dbReference type="Rhea" id="RHEA:28967"/>
        <dbReference type="ChEBI" id="CHEBI:29101"/>
        <dbReference type="ChEBI" id="CHEBI:60039"/>
    </reaction>
</comment>
<dbReference type="CDD" id="cd10322">
    <property type="entry name" value="SLC5sbd"/>
    <property type="match status" value="1"/>
</dbReference>
<reference evidence="15 16" key="1">
    <citation type="submission" date="2019-03" db="EMBL/GenBank/DDBJ databases">
        <title>Genomic Encyclopedia of Type Strains, Phase IV (KMG-IV): sequencing the most valuable type-strain genomes for metagenomic binning, comparative biology and taxonomic classification.</title>
        <authorList>
            <person name="Goeker M."/>
        </authorList>
    </citation>
    <scope>NUCLEOTIDE SEQUENCE [LARGE SCALE GENOMIC DNA]</scope>
    <source>
        <strain evidence="15 16">DSM 100433</strain>
    </source>
</reference>
<dbReference type="GO" id="GO:0005886">
    <property type="term" value="C:plasma membrane"/>
    <property type="evidence" value="ECO:0007669"/>
    <property type="project" value="UniProtKB-SubCell"/>
</dbReference>
<feature type="transmembrane region" description="Helical" evidence="14">
    <location>
        <begin position="6"/>
        <end position="25"/>
    </location>
</feature>
<evidence type="ECO:0000256" key="3">
    <source>
        <dbReference type="ARBA" id="ARBA00022448"/>
    </source>
</evidence>
<evidence type="ECO:0000313" key="15">
    <source>
        <dbReference type="EMBL" id="TCL43821.1"/>
    </source>
</evidence>
<feature type="transmembrane region" description="Helical" evidence="14">
    <location>
        <begin position="265"/>
        <end position="286"/>
    </location>
</feature>
<feature type="transmembrane region" description="Helical" evidence="14">
    <location>
        <begin position="416"/>
        <end position="435"/>
    </location>
</feature>
<feature type="transmembrane region" description="Helical" evidence="14">
    <location>
        <begin position="504"/>
        <end position="523"/>
    </location>
</feature>
<evidence type="ECO:0000256" key="11">
    <source>
        <dbReference type="ARBA" id="ARBA00023201"/>
    </source>
</evidence>
<keyword evidence="8" id="KW-0915">Sodium</keyword>
<feature type="transmembrane region" description="Helical" evidence="14">
    <location>
        <begin position="358"/>
        <end position="378"/>
    </location>
</feature>
<dbReference type="Proteomes" id="UP000294682">
    <property type="component" value="Unassembled WGS sequence"/>
</dbReference>
<evidence type="ECO:0000256" key="5">
    <source>
        <dbReference type="ARBA" id="ARBA00022692"/>
    </source>
</evidence>
<sequence>MSVLGFQIIFFSFLAFYLIATFWSARKGTSLSDFYNMSGGAGALLIGGTYTGTLLSAMGVVGCVSNGFKFGPLTGTLNFVIPSYFVAMFIGLKLRRAKGHVTLGDFFGARYGSQGLRVLSTLVTIIALGAYFLTQIIGSAAITEALLGIPYNLMVVIMVCVFTIITLSSGSKSVTITDTIMTVLIVICLAIIFAPMVIGKVGLGAFAAKAAEGGGFFSATGEGNAVPWGSLLGIQIMWAFGNAVQPAGLSRCYLAKDSKTWIKGLLIATFAAITVAWLVVTAGSGVSLVNPDVAPNQALVWAAMNLVNPVIGAIAIAGLFAACLSTADTQQLTLAMSVSKDLYQDIACKGKEVPERKLLLVCRICIVAFGLLGMLFALGRSDLILAIGNFGGAIFGAAYAPAVLFGVMWKRYTKEGAITSMLSGTVVTTALYLAAVFQGLPFGTTTHLPFGLHPVIYGMIVSFLSGVIVSLFTRTSPEQEAFFDEINPPKEVLQTEAKSGTIKGALAAATAGVAVLLIVNILWANVLA</sequence>
<dbReference type="EMBL" id="SLUK01000004">
    <property type="protein sequence ID" value="TCL43821.1"/>
    <property type="molecule type" value="Genomic_DNA"/>
</dbReference>
<comment type="similarity">
    <text evidence="2 13">Belongs to the sodium:solute symporter (SSF) (TC 2.A.21) family.</text>
</comment>
<dbReference type="GO" id="GO:0015293">
    <property type="term" value="F:symporter activity"/>
    <property type="evidence" value="ECO:0007669"/>
    <property type="project" value="UniProtKB-KW"/>
</dbReference>
<evidence type="ECO:0000313" key="16">
    <source>
        <dbReference type="Proteomes" id="UP000294682"/>
    </source>
</evidence>
<dbReference type="GO" id="GO:0006814">
    <property type="term" value="P:sodium ion transport"/>
    <property type="evidence" value="ECO:0007669"/>
    <property type="project" value="UniProtKB-KW"/>
</dbReference>
<dbReference type="PROSITE" id="PS50283">
    <property type="entry name" value="NA_SOLUT_SYMP_3"/>
    <property type="match status" value="1"/>
</dbReference>
<organism evidence="15 16">
    <name type="scientific">Harryflintia acetispora</name>
    <dbReference type="NCBI Taxonomy" id="1849041"/>
    <lineage>
        <taxon>Bacteria</taxon>
        <taxon>Bacillati</taxon>
        <taxon>Bacillota</taxon>
        <taxon>Clostridia</taxon>
        <taxon>Eubacteriales</taxon>
        <taxon>Oscillospiraceae</taxon>
        <taxon>Harryflintia</taxon>
    </lineage>
</organism>
<feature type="transmembrane region" description="Helical" evidence="14">
    <location>
        <begin position="115"/>
        <end position="137"/>
    </location>
</feature>
<keyword evidence="10 14" id="KW-0472">Membrane</keyword>
<keyword evidence="11" id="KW-0739">Sodium transport</keyword>
<feature type="transmembrane region" description="Helical" evidence="14">
    <location>
        <begin position="73"/>
        <end position="94"/>
    </location>
</feature>
<dbReference type="InterPro" id="IPR050277">
    <property type="entry name" value="Sodium:Solute_Symporter"/>
</dbReference>
<keyword evidence="3" id="KW-0813">Transport</keyword>
<dbReference type="InterPro" id="IPR001734">
    <property type="entry name" value="Na/solute_symporter"/>
</dbReference>
<keyword evidence="7 14" id="KW-1133">Transmembrane helix</keyword>
<comment type="caution">
    <text evidence="15">The sequence shown here is derived from an EMBL/GenBank/DDBJ whole genome shotgun (WGS) entry which is preliminary data.</text>
</comment>
<evidence type="ECO:0000256" key="9">
    <source>
        <dbReference type="ARBA" id="ARBA00023065"/>
    </source>
</evidence>
<accession>A0A9X8UJS7</accession>
<dbReference type="InterPro" id="IPR038377">
    <property type="entry name" value="Na/Glc_symporter_sf"/>
</dbReference>
<keyword evidence="9" id="KW-0406">Ion transport</keyword>
<evidence type="ECO:0000256" key="2">
    <source>
        <dbReference type="ARBA" id="ARBA00006434"/>
    </source>
</evidence>
<dbReference type="RefSeq" id="WP_132084388.1">
    <property type="nucleotide sequence ID" value="NZ_SLUK01000004.1"/>
</dbReference>
<keyword evidence="16" id="KW-1185">Reference proteome</keyword>
<keyword evidence="6" id="KW-0769">Symport</keyword>
<gene>
    <name evidence="15" type="ORF">EDD78_104160</name>
</gene>
<evidence type="ECO:0000256" key="1">
    <source>
        <dbReference type="ARBA" id="ARBA00004651"/>
    </source>
</evidence>
<feature type="transmembrane region" description="Helical" evidence="14">
    <location>
        <begin position="149"/>
        <end position="167"/>
    </location>
</feature>
<evidence type="ECO:0000256" key="4">
    <source>
        <dbReference type="ARBA" id="ARBA00022475"/>
    </source>
</evidence>
<feature type="transmembrane region" description="Helical" evidence="14">
    <location>
        <begin position="225"/>
        <end position="244"/>
    </location>
</feature>
<feature type="transmembrane region" description="Helical" evidence="14">
    <location>
        <begin position="384"/>
        <end position="409"/>
    </location>
</feature>
<dbReference type="PANTHER" id="PTHR48086:SF3">
    <property type="entry name" value="SODIUM_PROLINE SYMPORTER"/>
    <property type="match status" value="1"/>
</dbReference>
<comment type="subcellular location">
    <subcellularLocation>
        <location evidence="1">Cell membrane</location>
        <topology evidence="1">Multi-pass membrane protein</topology>
    </subcellularLocation>
</comment>
<dbReference type="AlphaFoldDB" id="A0A9X8UJS7"/>
<dbReference type="PANTHER" id="PTHR48086">
    <property type="entry name" value="SODIUM/PROLINE SYMPORTER-RELATED"/>
    <property type="match status" value="1"/>
</dbReference>
<proteinExistence type="inferred from homology"/>
<evidence type="ECO:0000256" key="8">
    <source>
        <dbReference type="ARBA" id="ARBA00023053"/>
    </source>
</evidence>
<keyword evidence="5 14" id="KW-0812">Transmembrane</keyword>
<feature type="transmembrane region" description="Helical" evidence="14">
    <location>
        <begin position="179"/>
        <end position="198"/>
    </location>
</feature>
<feature type="transmembrane region" description="Helical" evidence="14">
    <location>
        <begin position="306"/>
        <end position="327"/>
    </location>
</feature>
<feature type="transmembrane region" description="Helical" evidence="14">
    <location>
        <begin position="455"/>
        <end position="473"/>
    </location>
</feature>
<evidence type="ECO:0000256" key="14">
    <source>
        <dbReference type="SAM" id="Phobius"/>
    </source>
</evidence>
<evidence type="ECO:0000256" key="12">
    <source>
        <dbReference type="ARBA" id="ARBA00033708"/>
    </source>
</evidence>
<keyword evidence="4" id="KW-1003">Cell membrane</keyword>
<protein>
    <submittedName>
        <fullName evidence="15">Na+/proline symporter</fullName>
    </submittedName>
</protein>
<name>A0A9X8UJS7_9FIRM</name>
<dbReference type="Pfam" id="PF00474">
    <property type="entry name" value="SSF"/>
    <property type="match status" value="1"/>
</dbReference>
<dbReference type="Gene3D" id="1.20.1730.10">
    <property type="entry name" value="Sodium/glucose cotransporter"/>
    <property type="match status" value="1"/>
</dbReference>
<evidence type="ECO:0000256" key="6">
    <source>
        <dbReference type="ARBA" id="ARBA00022847"/>
    </source>
</evidence>
<feature type="transmembrane region" description="Helical" evidence="14">
    <location>
        <begin position="37"/>
        <end position="61"/>
    </location>
</feature>